<dbReference type="HAMAP" id="MF_01161">
    <property type="entry name" value="tRNA_Ile_lys_synt"/>
    <property type="match status" value="1"/>
</dbReference>
<dbReference type="Proteomes" id="UP000429555">
    <property type="component" value="Unassembled WGS sequence"/>
</dbReference>
<dbReference type="NCBIfam" id="TIGR02433">
    <property type="entry name" value="lysidine_TilS_C"/>
    <property type="match status" value="1"/>
</dbReference>
<dbReference type="EC" id="6.3.4.19" evidence="8"/>
<feature type="domain" description="Lysidine-tRNA(Ile) synthetase C-terminal" evidence="9">
    <location>
        <begin position="361"/>
        <end position="429"/>
    </location>
</feature>
<dbReference type="GO" id="GO:0006400">
    <property type="term" value="P:tRNA modification"/>
    <property type="evidence" value="ECO:0007669"/>
    <property type="project" value="UniProtKB-UniRule"/>
</dbReference>
<evidence type="ECO:0000256" key="3">
    <source>
        <dbReference type="ARBA" id="ARBA00022598"/>
    </source>
</evidence>
<dbReference type="RefSeq" id="WP_160346560.1">
    <property type="nucleotide sequence ID" value="NZ_WKJZ01000002.1"/>
</dbReference>
<accession>A0A6I4KUN9</accession>
<dbReference type="SUPFAM" id="SSF56037">
    <property type="entry name" value="PheT/TilS domain"/>
    <property type="match status" value="1"/>
</dbReference>
<keyword evidence="2 8" id="KW-0963">Cytoplasm</keyword>
<dbReference type="PANTHER" id="PTHR43033">
    <property type="entry name" value="TRNA(ILE)-LYSIDINE SYNTHASE-RELATED"/>
    <property type="match status" value="1"/>
</dbReference>
<evidence type="ECO:0000256" key="4">
    <source>
        <dbReference type="ARBA" id="ARBA00022694"/>
    </source>
</evidence>
<dbReference type="InterPro" id="IPR011063">
    <property type="entry name" value="TilS/TtcA_N"/>
</dbReference>
<dbReference type="Gene3D" id="1.20.59.20">
    <property type="match status" value="1"/>
</dbReference>
<evidence type="ECO:0000256" key="5">
    <source>
        <dbReference type="ARBA" id="ARBA00022741"/>
    </source>
</evidence>
<dbReference type="GO" id="GO:0005524">
    <property type="term" value="F:ATP binding"/>
    <property type="evidence" value="ECO:0007669"/>
    <property type="project" value="UniProtKB-UniRule"/>
</dbReference>
<keyword evidence="5 8" id="KW-0547">Nucleotide-binding</keyword>
<name>A0A6I4KUN9_9PSED</name>
<sequence>MNSLQTRLSDALQPWRDASGWCVALSGGLDSTVLLHLLASWARQEPLPPLRALHIHHGLQAIADAWPAHCQAVCAALGVPLQVLAVQVDAGASIEQAARRARYSAFANNLTTGELLLTGQHADDQAETLLFRLLRGAGVQGLAAMPAGRALGDGHLLRPLLGCSRTELQAYAQAHGLAWVEDPSNADIHFARNFLRQRVMPLLAERWPRAQASMARSAEHLREATQLLAELAELDLEAAVMEAPEYAWLGVPNLPLGPLAALSEARQRNVLRYWLRPLTRMPDTEHWAGWQALRDAAVDAAPVWVVGQGQLRRGDARIWWLAGEWLVEPGVLPMTEPDEDWLELPANGRVRIEGHLPAGQWRLTYRVGGEQMLLPGRGHRDLKRLLNERRVPAFVRTRLPLLWRDGQLLALANLPGLDGPTDGAWRLIWQPPSSDQGLSC</sequence>
<dbReference type="SUPFAM" id="SSF52402">
    <property type="entry name" value="Adenine nucleotide alpha hydrolases-like"/>
    <property type="match status" value="1"/>
</dbReference>
<evidence type="ECO:0000259" key="9">
    <source>
        <dbReference type="SMART" id="SM00977"/>
    </source>
</evidence>
<evidence type="ECO:0000313" key="11">
    <source>
        <dbReference type="Proteomes" id="UP000429555"/>
    </source>
</evidence>
<feature type="binding site" evidence="8">
    <location>
        <begin position="26"/>
        <end position="31"/>
    </location>
    <ligand>
        <name>ATP</name>
        <dbReference type="ChEBI" id="CHEBI:30616"/>
    </ligand>
</feature>
<dbReference type="InterPro" id="IPR015262">
    <property type="entry name" value="tRNA_Ile_lys_synt_subst-bd"/>
</dbReference>
<evidence type="ECO:0000256" key="1">
    <source>
        <dbReference type="ARBA" id="ARBA00004496"/>
    </source>
</evidence>
<keyword evidence="4 8" id="KW-0819">tRNA processing</keyword>
<dbReference type="NCBIfam" id="TIGR02432">
    <property type="entry name" value="lysidine_TilS_N"/>
    <property type="match status" value="1"/>
</dbReference>
<evidence type="ECO:0000256" key="2">
    <source>
        <dbReference type="ARBA" id="ARBA00022490"/>
    </source>
</evidence>
<organism evidence="10 11">
    <name type="scientific">Pseudomonas xionganensis</name>
    <dbReference type="NCBI Taxonomy" id="2654845"/>
    <lineage>
        <taxon>Bacteria</taxon>
        <taxon>Pseudomonadati</taxon>
        <taxon>Pseudomonadota</taxon>
        <taxon>Gammaproteobacteria</taxon>
        <taxon>Pseudomonadales</taxon>
        <taxon>Pseudomonadaceae</taxon>
        <taxon>Pseudomonas</taxon>
    </lineage>
</organism>
<dbReference type="Pfam" id="PF09179">
    <property type="entry name" value="TilS"/>
    <property type="match status" value="1"/>
</dbReference>
<keyword evidence="6 8" id="KW-0067">ATP-binding</keyword>
<dbReference type="InterPro" id="IPR012796">
    <property type="entry name" value="Lysidine-tRNA-synth_C"/>
</dbReference>
<comment type="function">
    <text evidence="8">Ligates lysine onto the cytidine present at position 34 of the AUA codon-specific tRNA(Ile) that contains the anticodon CAU, in an ATP-dependent manner. Cytidine is converted to lysidine, thus changing the amino acid specificity of the tRNA from methionine to isoleucine.</text>
</comment>
<evidence type="ECO:0000256" key="8">
    <source>
        <dbReference type="HAMAP-Rule" id="MF_01161"/>
    </source>
</evidence>
<comment type="subcellular location">
    <subcellularLocation>
        <location evidence="1 8">Cytoplasm</location>
    </subcellularLocation>
</comment>
<dbReference type="InterPro" id="IPR012094">
    <property type="entry name" value="tRNA_Ile_lys_synt"/>
</dbReference>
<dbReference type="GO" id="GO:0032267">
    <property type="term" value="F:tRNA(Ile)-lysidine synthase activity"/>
    <property type="evidence" value="ECO:0007669"/>
    <property type="project" value="UniProtKB-EC"/>
</dbReference>
<protein>
    <recommendedName>
        <fullName evidence="8">tRNA(Ile)-lysidine synthase</fullName>
        <ecNumber evidence="8">6.3.4.19</ecNumber>
    </recommendedName>
    <alternativeName>
        <fullName evidence="8">tRNA(Ile)-2-lysyl-cytidine synthase</fullName>
    </alternativeName>
    <alternativeName>
        <fullName evidence="8">tRNA(Ile)-lysidine synthetase</fullName>
    </alternativeName>
</protein>
<dbReference type="EMBL" id="WKJZ01000002">
    <property type="protein sequence ID" value="MVW76390.1"/>
    <property type="molecule type" value="Genomic_DNA"/>
</dbReference>
<dbReference type="Gene3D" id="3.40.50.620">
    <property type="entry name" value="HUPs"/>
    <property type="match status" value="1"/>
</dbReference>
<dbReference type="Pfam" id="PF11734">
    <property type="entry name" value="TilS_C"/>
    <property type="match status" value="1"/>
</dbReference>
<comment type="domain">
    <text evidence="8">The N-terminal region contains the highly conserved SGGXDS motif, predicted to be a P-loop motif involved in ATP binding.</text>
</comment>
<evidence type="ECO:0000256" key="6">
    <source>
        <dbReference type="ARBA" id="ARBA00022840"/>
    </source>
</evidence>
<comment type="similarity">
    <text evidence="8">Belongs to the tRNA(Ile)-lysidine synthase family.</text>
</comment>
<comment type="caution">
    <text evidence="10">The sequence shown here is derived from an EMBL/GenBank/DDBJ whole genome shotgun (WGS) entry which is preliminary data.</text>
</comment>
<comment type="catalytic activity">
    <reaction evidence="7 8">
        <text>cytidine(34) in tRNA(Ile2) + L-lysine + ATP = lysidine(34) in tRNA(Ile2) + AMP + diphosphate + H(+)</text>
        <dbReference type="Rhea" id="RHEA:43744"/>
        <dbReference type="Rhea" id="RHEA-COMP:10625"/>
        <dbReference type="Rhea" id="RHEA-COMP:10670"/>
        <dbReference type="ChEBI" id="CHEBI:15378"/>
        <dbReference type="ChEBI" id="CHEBI:30616"/>
        <dbReference type="ChEBI" id="CHEBI:32551"/>
        <dbReference type="ChEBI" id="CHEBI:33019"/>
        <dbReference type="ChEBI" id="CHEBI:82748"/>
        <dbReference type="ChEBI" id="CHEBI:83665"/>
        <dbReference type="ChEBI" id="CHEBI:456215"/>
        <dbReference type="EC" id="6.3.4.19"/>
    </reaction>
</comment>
<dbReference type="GO" id="GO:0005737">
    <property type="term" value="C:cytoplasm"/>
    <property type="evidence" value="ECO:0007669"/>
    <property type="project" value="UniProtKB-SubCell"/>
</dbReference>
<gene>
    <name evidence="8 10" type="primary">tilS</name>
    <name evidence="10" type="ORF">GJV18_13810</name>
</gene>
<dbReference type="SUPFAM" id="SSF82829">
    <property type="entry name" value="MesJ substrate recognition domain-like"/>
    <property type="match status" value="1"/>
</dbReference>
<dbReference type="SMART" id="SM00977">
    <property type="entry name" value="TilS_C"/>
    <property type="match status" value="1"/>
</dbReference>
<dbReference type="InterPro" id="IPR014729">
    <property type="entry name" value="Rossmann-like_a/b/a_fold"/>
</dbReference>
<dbReference type="PANTHER" id="PTHR43033:SF1">
    <property type="entry name" value="TRNA(ILE)-LYSIDINE SYNTHASE-RELATED"/>
    <property type="match status" value="1"/>
</dbReference>
<proteinExistence type="inferred from homology"/>
<dbReference type="InterPro" id="IPR012795">
    <property type="entry name" value="tRNA_Ile_lys_synt_N"/>
</dbReference>
<dbReference type="AlphaFoldDB" id="A0A6I4KUN9"/>
<keyword evidence="11" id="KW-1185">Reference proteome</keyword>
<evidence type="ECO:0000313" key="10">
    <source>
        <dbReference type="EMBL" id="MVW76390.1"/>
    </source>
</evidence>
<dbReference type="Pfam" id="PF01171">
    <property type="entry name" value="ATP_bind_3"/>
    <property type="match status" value="1"/>
</dbReference>
<reference evidence="10 11" key="1">
    <citation type="submission" date="2019-11" db="EMBL/GenBank/DDBJ databases">
        <title>Pseudomonas flavidum sp. nov., isolated from Baiyang Lake.</title>
        <authorList>
            <person name="Zhao Y."/>
        </authorList>
    </citation>
    <scope>NUCLEOTIDE SEQUENCE [LARGE SCALE GENOMIC DNA]</scope>
    <source>
        <strain evidence="11">R-22-3 w-18</strain>
    </source>
</reference>
<evidence type="ECO:0000256" key="7">
    <source>
        <dbReference type="ARBA" id="ARBA00048539"/>
    </source>
</evidence>
<keyword evidence="3 8" id="KW-0436">Ligase</keyword>
<dbReference type="CDD" id="cd01992">
    <property type="entry name" value="TilS_N"/>
    <property type="match status" value="1"/>
</dbReference>